<dbReference type="PRINTS" id="PR00421">
    <property type="entry name" value="THIOREDOXIN"/>
</dbReference>
<dbReference type="Gene3D" id="3.40.30.10">
    <property type="entry name" value="Glutaredoxin"/>
    <property type="match status" value="1"/>
</dbReference>
<reference evidence="3" key="1">
    <citation type="submission" date="2020-11" db="EMBL/GenBank/DDBJ databases">
        <authorList>
            <person name="Tran Van P."/>
        </authorList>
    </citation>
    <scope>NUCLEOTIDE SEQUENCE</scope>
</reference>
<feature type="domain" description="Thioredoxin" evidence="2">
    <location>
        <begin position="1"/>
        <end position="125"/>
    </location>
</feature>
<name>A0A7R9IHT4_9NEOP</name>
<dbReference type="Pfam" id="PF00085">
    <property type="entry name" value="Thioredoxin"/>
    <property type="match status" value="1"/>
</dbReference>
<evidence type="ECO:0000259" key="2">
    <source>
        <dbReference type="PROSITE" id="PS51352"/>
    </source>
</evidence>
<accession>A0A7R9IHT4</accession>
<dbReference type="AlphaFoldDB" id="A0A7R9IHT4"/>
<protein>
    <recommendedName>
        <fullName evidence="2">Thioredoxin domain-containing protein</fullName>
    </recommendedName>
</protein>
<proteinExistence type="predicted"/>
<dbReference type="InterPro" id="IPR013766">
    <property type="entry name" value="Thioredoxin_domain"/>
</dbReference>
<dbReference type="InterPro" id="IPR036249">
    <property type="entry name" value="Thioredoxin-like_sf"/>
</dbReference>
<dbReference type="PANTHER" id="PTHR46115">
    <property type="entry name" value="THIOREDOXIN-LIKE PROTEIN 1"/>
    <property type="match status" value="1"/>
</dbReference>
<keyword evidence="1" id="KW-1015">Disulfide bond</keyword>
<dbReference type="InterPro" id="IPR017937">
    <property type="entry name" value="Thioredoxin_CS"/>
</dbReference>
<dbReference type="EMBL" id="OE002388">
    <property type="protein sequence ID" value="CAD7458636.1"/>
    <property type="molecule type" value="Genomic_DNA"/>
</dbReference>
<dbReference type="PROSITE" id="PS00194">
    <property type="entry name" value="THIOREDOXIN_1"/>
    <property type="match status" value="1"/>
</dbReference>
<dbReference type="SUPFAM" id="SSF52833">
    <property type="entry name" value="Thioredoxin-like"/>
    <property type="match status" value="1"/>
</dbReference>
<evidence type="ECO:0000313" key="3">
    <source>
        <dbReference type="EMBL" id="CAD7458636.1"/>
    </source>
</evidence>
<gene>
    <name evidence="3" type="ORF">TTEB3V08_LOCUS6611</name>
</gene>
<dbReference type="CDD" id="cd02947">
    <property type="entry name" value="TRX_family"/>
    <property type="match status" value="1"/>
</dbReference>
<dbReference type="PROSITE" id="PS51352">
    <property type="entry name" value="THIOREDOXIN_2"/>
    <property type="match status" value="1"/>
</dbReference>
<organism evidence="3">
    <name type="scientific">Timema tahoe</name>
    <dbReference type="NCBI Taxonomy" id="61484"/>
    <lineage>
        <taxon>Eukaryota</taxon>
        <taxon>Metazoa</taxon>
        <taxon>Ecdysozoa</taxon>
        <taxon>Arthropoda</taxon>
        <taxon>Hexapoda</taxon>
        <taxon>Insecta</taxon>
        <taxon>Pterygota</taxon>
        <taxon>Neoptera</taxon>
        <taxon>Polyneoptera</taxon>
        <taxon>Phasmatodea</taxon>
        <taxon>Timematodea</taxon>
        <taxon>Timematoidea</taxon>
        <taxon>Timematidae</taxon>
        <taxon>Timema</taxon>
    </lineage>
</organism>
<sequence>MTDVIPNSTAPMLRLDIVGAIENERGADADFDAKLAEAGDNLVVVDFFAVWCGPCKMIAPKLEEMAAEYPDIVVLKVDVDECEDLVAIYEISSMPTFVFIKNKAKVESFSGSNAEKLKALVLQLK</sequence>
<evidence type="ECO:0000256" key="1">
    <source>
        <dbReference type="ARBA" id="ARBA00023157"/>
    </source>
</evidence>